<organism evidence="1 2">
    <name type="scientific">Ceraceosorus guamensis</name>
    <dbReference type="NCBI Taxonomy" id="1522189"/>
    <lineage>
        <taxon>Eukaryota</taxon>
        <taxon>Fungi</taxon>
        <taxon>Dikarya</taxon>
        <taxon>Basidiomycota</taxon>
        <taxon>Ustilaginomycotina</taxon>
        <taxon>Exobasidiomycetes</taxon>
        <taxon>Ceraceosorales</taxon>
        <taxon>Ceraceosoraceae</taxon>
        <taxon>Ceraceosorus</taxon>
    </lineage>
</organism>
<name>A0A316W7W0_9BASI</name>
<dbReference type="EMBL" id="KZ819356">
    <property type="protein sequence ID" value="PWN45208.1"/>
    <property type="molecule type" value="Genomic_DNA"/>
</dbReference>
<keyword evidence="2" id="KW-1185">Reference proteome</keyword>
<protein>
    <submittedName>
        <fullName evidence="1">Uncharacterized protein</fullName>
    </submittedName>
</protein>
<evidence type="ECO:0000313" key="1">
    <source>
        <dbReference type="EMBL" id="PWN45208.1"/>
    </source>
</evidence>
<sequence>MVICRCSVHARSQGTYCRAWCGARGRRYRTLPQFALGPCDSPWCFCRSGDPKSLRGASALLCLCAPITTCDTIRSSVRARQTKRLSISS</sequence>
<proteinExistence type="predicted"/>
<reference evidence="1 2" key="1">
    <citation type="journal article" date="2018" name="Mol. Biol. Evol.">
        <title>Broad Genomic Sampling Reveals a Smut Pathogenic Ancestry of the Fungal Clade Ustilaginomycotina.</title>
        <authorList>
            <person name="Kijpornyongpan T."/>
            <person name="Mondo S.J."/>
            <person name="Barry K."/>
            <person name="Sandor L."/>
            <person name="Lee J."/>
            <person name="Lipzen A."/>
            <person name="Pangilinan J."/>
            <person name="LaButti K."/>
            <person name="Hainaut M."/>
            <person name="Henrissat B."/>
            <person name="Grigoriev I.V."/>
            <person name="Spatafora J.W."/>
            <person name="Aime M.C."/>
        </authorList>
    </citation>
    <scope>NUCLEOTIDE SEQUENCE [LARGE SCALE GENOMIC DNA]</scope>
    <source>
        <strain evidence="1 2">MCA 4658</strain>
    </source>
</reference>
<dbReference type="RefSeq" id="XP_025372368.1">
    <property type="nucleotide sequence ID" value="XM_025510948.1"/>
</dbReference>
<evidence type="ECO:0000313" key="2">
    <source>
        <dbReference type="Proteomes" id="UP000245783"/>
    </source>
</evidence>
<dbReference type="AlphaFoldDB" id="A0A316W7W0"/>
<dbReference type="Proteomes" id="UP000245783">
    <property type="component" value="Unassembled WGS sequence"/>
</dbReference>
<dbReference type="GeneID" id="37032818"/>
<dbReference type="InParanoid" id="A0A316W7W0"/>
<gene>
    <name evidence="1" type="ORF">IE81DRAFT_208224</name>
</gene>
<accession>A0A316W7W0</accession>